<feature type="modified residue" description="4-aspartylphosphate" evidence="11">
    <location>
        <position position="1255"/>
    </location>
</feature>
<organism evidence="16 17">
    <name type="scientific">Clathrus columnatus</name>
    <dbReference type="NCBI Taxonomy" id="1419009"/>
    <lineage>
        <taxon>Eukaryota</taxon>
        <taxon>Fungi</taxon>
        <taxon>Dikarya</taxon>
        <taxon>Basidiomycota</taxon>
        <taxon>Agaricomycotina</taxon>
        <taxon>Agaricomycetes</taxon>
        <taxon>Phallomycetidae</taxon>
        <taxon>Phallales</taxon>
        <taxon>Clathraceae</taxon>
        <taxon>Clathrus</taxon>
    </lineage>
</organism>
<keyword evidence="17" id="KW-1185">Reference proteome</keyword>
<dbReference type="Pfam" id="PF00512">
    <property type="entry name" value="HisKA"/>
    <property type="match status" value="1"/>
</dbReference>
<keyword evidence="9" id="KW-0902">Two-component regulatory system</keyword>
<dbReference type="InterPro" id="IPR003661">
    <property type="entry name" value="HisK_dim/P_dom"/>
</dbReference>
<evidence type="ECO:0000256" key="6">
    <source>
        <dbReference type="ARBA" id="ARBA00022777"/>
    </source>
</evidence>
<dbReference type="InterPro" id="IPR004358">
    <property type="entry name" value="Sig_transdc_His_kin-like_C"/>
</dbReference>
<dbReference type="CDD" id="cd17546">
    <property type="entry name" value="REC_hyHK_CKI1_RcsC-like"/>
    <property type="match status" value="1"/>
</dbReference>
<dbReference type="GO" id="GO:0005524">
    <property type="term" value="F:ATP binding"/>
    <property type="evidence" value="ECO:0007669"/>
    <property type="project" value="UniProtKB-KW"/>
</dbReference>
<dbReference type="PANTHER" id="PTHR43065">
    <property type="entry name" value="SENSOR HISTIDINE KINASE"/>
    <property type="match status" value="1"/>
</dbReference>
<dbReference type="PRINTS" id="PR00344">
    <property type="entry name" value="BCTRLSENSOR"/>
</dbReference>
<dbReference type="EMBL" id="BPWL01000011">
    <property type="protein sequence ID" value="GJJ15639.1"/>
    <property type="molecule type" value="Genomic_DNA"/>
</dbReference>
<dbReference type="InterPro" id="IPR035965">
    <property type="entry name" value="PAS-like_dom_sf"/>
</dbReference>
<evidence type="ECO:0000256" key="8">
    <source>
        <dbReference type="ARBA" id="ARBA00022991"/>
    </source>
</evidence>
<feature type="compositionally biased region" description="Low complexity" evidence="12">
    <location>
        <begin position="1154"/>
        <end position="1175"/>
    </location>
</feature>
<evidence type="ECO:0000256" key="10">
    <source>
        <dbReference type="ARBA" id="ARBA00023170"/>
    </source>
</evidence>
<evidence type="ECO:0000256" key="11">
    <source>
        <dbReference type="PROSITE-ProRule" id="PRU00169"/>
    </source>
</evidence>
<evidence type="ECO:0000256" key="7">
    <source>
        <dbReference type="ARBA" id="ARBA00022840"/>
    </source>
</evidence>
<keyword evidence="1" id="KW-0600">Photoreceptor protein</keyword>
<evidence type="ECO:0000256" key="2">
    <source>
        <dbReference type="ARBA" id="ARBA00022553"/>
    </source>
</evidence>
<dbReference type="SUPFAM" id="SSF55781">
    <property type="entry name" value="GAF domain-like"/>
    <property type="match status" value="3"/>
</dbReference>
<dbReference type="InterPro" id="IPR013654">
    <property type="entry name" value="PAS_2"/>
</dbReference>
<dbReference type="Gene3D" id="3.30.450.270">
    <property type="match status" value="1"/>
</dbReference>
<dbReference type="PANTHER" id="PTHR43065:SF10">
    <property type="entry name" value="PEROXIDE STRESS-ACTIVATED HISTIDINE KINASE MAK3"/>
    <property type="match status" value="1"/>
</dbReference>
<dbReference type="InterPro" id="IPR005467">
    <property type="entry name" value="His_kinase_dom"/>
</dbReference>
<dbReference type="Gene3D" id="3.30.450.40">
    <property type="match status" value="2"/>
</dbReference>
<dbReference type="InterPro" id="IPR016132">
    <property type="entry name" value="Phyto_chromo_attachment"/>
</dbReference>
<dbReference type="InterPro" id="IPR001789">
    <property type="entry name" value="Sig_transdc_resp-reg_receiver"/>
</dbReference>
<keyword evidence="5" id="KW-0547">Nucleotide-binding</keyword>
<evidence type="ECO:0000313" key="16">
    <source>
        <dbReference type="EMBL" id="GJJ15639.1"/>
    </source>
</evidence>
<keyword evidence="8" id="KW-0157">Chromophore</keyword>
<dbReference type="Gene3D" id="3.30.450.20">
    <property type="entry name" value="PAS domain"/>
    <property type="match status" value="1"/>
</dbReference>
<dbReference type="GO" id="GO:0000155">
    <property type="term" value="F:phosphorelay sensor kinase activity"/>
    <property type="evidence" value="ECO:0007669"/>
    <property type="project" value="InterPro"/>
</dbReference>
<dbReference type="Pfam" id="PF00360">
    <property type="entry name" value="PHY"/>
    <property type="match status" value="1"/>
</dbReference>
<feature type="compositionally biased region" description="Low complexity" evidence="12">
    <location>
        <begin position="190"/>
        <end position="204"/>
    </location>
</feature>
<feature type="region of interest" description="Disordered" evidence="12">
    <location>
        <begin position="1151"/>
        <end position="1177"/>
    </location>
</feature>
<evidence type="ECO:0000256" key="4">
    <source>
        <dbReference type="ARBA" id="ARBA00022679"/>
    </source>
</evidence>
<evidence type="ECO:0000256" key="3">
    <source>
        <dbReference type="ARBA" id="ARBA00022606"/>
    </source>
</evidence>
<dbReference type="InterPro" id="IPR013515">
    <property type="entry name" value="Phytochrome_cen-reg"/>
</dbReference>
<proteinExistence type="predicted"/>
<feature type="region of interest" description="Disordered" evidence="12">
    <location>
        <begin position="379"/>
        <end position="410"/>
    </location>
</feature>
<sequence length="1370" mass="151110">MPRDEEQVSSSSSNLYVYPVKSLFTGIHAQTSSTSVPDNQVQHINRQGADDTFEPSEVHKGKLPVNFRYFPGEDDNRHSFATNPLQNRDNVSTDPPPSKIIEGPTGEILSYTLDNLESPLSLHPQPISSAGASAMTDGYAGSDAGSSRSSIVNAGLVHLAPVRSEDISARSRYPNSVDGSQSSRAGGGSIPSSSIYGGSDPPSSKSEEGDGNEPLITYRFQHLQLGDGDQHVIIGREGKLTRCEDEPIRVPGAVQGFGVLIAVEEEGGMLVNASELLGISSQYLFSLDCFTRTLPDSQADILWDNVQFLIDRDTDAADAPEGPQVFLLSGWGEPGSAEEGTNQSTGSRVWTCWCAAHRSPSGPIILEFELERDIYNPLYPLPPTDSTSSGTSSRGSKETSDLGSSTASADSTMNLLSTPVQEETQQGLRGEENWFPRPEDILESTTSHSKPLRALERMRKMNKPESGGGRVNRGRSGVRGAGIGTMDVFSVLAQVNDQLAGASDLDMFMKIVVGVIKDLCQFHRVLIYQFDEMWNGLVTAELVDWNHTHDLYKNLHFPASDIPAQARELYLLNKVRLLYDRSQPTARLVVRTRKDLEHPLVSISYPPVLYIDMDLGYDSFLYTGDESNPSQISGEHGRKSLHVYCMLRQIDALTSIIAFGSLWGLIACHSYGEYGMRVSFPVRQMMRLLSDAISRNVERLCYAQRLHTRKLSIVSIGKQISTLPNDSHPTGYIISNAEDLLSLFDADYGVLVVGEGAKILGPNQHGQEILILAEYLRLKQFEMLQVSQAVTVDFPDLVLPTGLEVIAGLLYVPLSSGGKDFIALLRKGQMRDVYWAGRPYKATISVIFHQDGAAAKAILEPRKSFKMWSEKVVGRCRAWTDEQLETAGVLALVYGKFIEVWRQKESALQSTPLTNLLLSNASHEVRTPLNHIINYLELALNGALDNETRENLTRSHTASKSLLFTINDLLDLTRLESGGETSFNEPFDLHACVDEAVHLYKIEAGRRGLTFQVTSADSPRFVIGDAKKIRTVLGNLVANALKYTPDGKITVECRRFPEPPGLRTPQQVAVEFIVADTGCGMSEAKLESMFREFEQVELTSSKSGNSPGLGLGLAVVARIIEQLGGQLRVDSKSNEGSTFSFLIPFGIHSHSSDWDSSTRSQESKSPSNSTTSPNKDILLSQLKGPADLFEKELVRPRKQSREKLKVLVVDDDTINRTILAKRLTLDGHEVVGSTNGKEGVEVVEADRTIDCILMDIQMPILDGFEATKYIRALERYKPYDVRPTRRSLALNGRIPIFAVSASLIERQRHEMLELGFDGWLLKPLDFKRLKVILRGITDASERMACLYHSGCNWEAGGWLSGPELPSRYHQ</sequence>
<dbReference type="SUPFAM" id="SSF55785">
    <property type="entry name" value="PYP-like sensor domain (PAS domain)"/>
    <property type="match status" value="1"/>
</dbReference>
<dbReference type="SUPFAM" id="SSF52172">
    <property type="entry name" value="CheY-like"/>
    <property type="match status" value="1"/>
</dbReference>
<dbReference type="SUPFAM" id="SSF47384">
    <property type="entry name" value="Homodimeric domain of signal transducing histidine kinase"/>
    <property type="match status" value="1"/>
</dbReference>
<dbReference type="InterPro" id="IPR003594">
    <property type="entry name" value="HATPase_dom"/>
</dbReference>
<evidence type="ECO:0000256" key="5">
    <source>
        <dbReference type="ARBA" id="ARBA00022741"/>
    </source>
</evidence>
<evidence type="ECO:0000259" key="13">
    <source>
        <dbReference type="PROSITE" id="PS50046"/>
    </source>
</evidence>
<name>A0AAV5ASA8_9AGAM</name>
<dbReference type="SMART" id="SM00387">
    <property type="entry name" value="HATPase_c"/>
    <property type="match status" value="1"/>
</dbReference>
<evidence type="ECO:0000259" key="14">
    <source>
        <dbReference type="PROSITE" id="PS50109"/>
    </source>
</evidence>
<dbReference type="SMART" id="SM00448">
    <property type="entry name" value="REC"/>
    <property type="match status" value="1"/>
</dbReference>
<dbReference type="SUPFAM" id="SSF55874">
    <property type="entry name" value="ATPase domain of HSP90 chaperone/DNA topoisomerase II/histidine kinase"/>
    <property type="match status" value="1"/>
</dbReference>
<dbReference type="GO" id="GO:0009584">
    <property type="term" value="P:detection of visible light"/>
    <property type="evidence" value="ECO:0007669"/>
    <property type="project" value="InterPro"/>
</dbReference>
<dbReference type="InterPro" id="IPR029016">
    <property type="entry name" value="GAF-like_dom_sf"/>
</dbReference>
<dbReference type="GO" id="GO:0009881">
    <property type="term" value="F:photoreceptor activity"/>
    <property type="evidence" value="ECO:0007669"/>
    <property type="project" value="UniProtKB-KW"/>
</dbReference>
<feature type="compositionally biased region" description="Polar residues" evidence="12">
    <location>
        <begin position="79"/>
        <end position="93"/>
    </location>
</feature>
<keyword evidence="2 11" id="KW-0597">Phosphoprotein</keyword>
<feature type="domain" description="Response regulatory" evidence="15">
    <location>
        <begin position="1205"/>
        <end position="1337"/>
    </location>
</feature>
<keyword evidence="3" id="KW-0716">Sensory transduction</keyword>
<keyword evidence="4" id="KW-0808">Transferase</keyword>
<dbReference type="InterPro" id="IPR036890">
    <property type="entry name" value="HATPase_C_sf"/>
</dbReference>
<feature type="domain" description="Histidine kinase" evidence="14">
    <location>
        <begin position="920"/>
        <end position="1147"/>
    </location>
</feature>
<dbReference type="GO" id="GO:0006355">
    <property type="term" value="P:regulation of DNA-templated transcription"/>
    <property type="evidence" value="ECO:0007669"/>
    <property type="project" value="InterPro"/>
</dbReference>
<dbReference type="PROSITE" id="PS50109">
    <property type="entry name" value="HIS_KIN"/>
    <property type="match status" value="1"/>
</dbReference>
<dbReference type="InterPro" id="IPR043150">
    <property type="entry name" value="Phytochrome_PHY_sf"/>
</dbReference>
<evidence type="ECO:0000256" key="9">
    <source>
        <dbReference type="ARBA" id="ARBA00023012"/>
    </source>
</evidence>
<dbReference type="CDD" id="cd00082">
    <property type="entry name" value="HisKA"/>
    <property type="match status" value="1"/>
</dbReference>
<dbReference type="PROSITE" id="PS50046">
    <property type="entry name" value="PHYTOCHROME_2"/>
    <property type="match status" value="1"/>
</dbReference>
<evidence type="ECO:0000256" key="12">
    <source>
        <dbReference type="SAM" id="MobiDB-lite"/>
    </source>
</evidence>
<dbReference type="Gene3D" id="3.40.50.2300">
    <property type="match status" value="1"/>
</dbReference>
<dbReference type="InterPro" id="IPR011006">
    <property type="entry name" value="CheY-like_superfamily"/>
</dbReference>
<dbReference type="Pfam" id="PF08446">
    <property type="entry name" value="PAS_2"/>
    <property type="match status" value="1"/>
</dbReference>
<feature type="region of interest" description="Disordered" evidence="12">
    <location>
        <begin position="74"/>
        <end position="101"/>
    </location>
</feature>
<feature type="compositionally biased region" description="Low complexity" evidence="12">
    <location>
        <begin position="384"/>
        <end position="394"/>
    </location>
</feature>
<dbReference type="SMART" id="SM00388">
    <property type="entry name" value="HisKA"/>
    <property type="match status" value="1"/>
</dbReference>
<dbReference type="Gene3D" id="3.30.565.10">
    <property type="entry name" value="Histidine kinase-like ATPase, C-terminal domain"/>
    <property type="match status" value="1"/>
</dbReference>
<evidence type="ECO:0000313" key="17">
    <source>
        <dbReference type="Proteomes" id="UP001050691"/>
    </source>
</evidence>
<feature type="compositionally biased region" description="Polar residues" evidence="12">
    <location>
        <begin position="401"/>
        <end position="410"/>
    </location>
</feature>
<accession>A0AAV5ASA8</accession>
<keyword evidence="6" id="KW-0418">Kinase</keyword>
<comment type="caution">
    <text evidence="16">The sequence shown here is derived from an EMBL/GenBank/DDBJ whole genome shotgun (WGS) entry which is preliminary data.</text>
</comment>
<keyword evidence="7" id="KW-0067">ATP-binding</keyword>
<dbReference type="Proteomes" id="UP001050691">
    <property type="component" value="Unassembled WGS sequence"/>
</dbReference>
<dbReference type="Gene3D" id="1.10.287.130">
    <property type="match status" value="1"/>
</dbReference>
<dbReference type="PROSITE" id="PS50110">
    <property type="entry name" value="RESPONSE_REGULATORY"/>
    <property type="match status" value="1"/>
</dbReference>
<gene>
    <name evidence="16" type="ORF">Clacol_009917</name>
</gene>
<evidence type="ECO:0000256" key="1">
    <source>
        <dbReference type="ARBA" id="ARBA00022543"/>
    </source>
</evidence>
<dbReference type="Pfam" id="PF00072">
    <property type="entry name" value="Response_reg"/>
    <property type="match status" value="1"/>
</dbReference>
<evidence type="ECO:0000259" key="15">
    <source>
        <dbReference type="PROSITE" id="PS50110"/>
    </source>
</evidence>
<dbReference type="InterPro" id="IPR036097">
    <property type="entry name" value="HisK_dim/P_sf"/>
</dbReference>
<evidence type="ECO:0008006" key="18">
    <source>
        <dbReference type="Google" id="ProtNLM"/>
    </source>
</evidence>
<keyword evidence="10" id="KW-0675">Receptor</keyword>
<reference evidence="16" key="1">
    <citation type="submission" date="2021-10" db="EMBL/GenBank/DDBJ databases">
        <title>De novo Genome Assembly of Clathrus columnatus (Basidiomycota, Fungi) Using Illumina and Nanopore Sequence Data.</title>
        <authorList>
            <person name="Ogiso-Tanaka E."/>
            <person name="Itagaki H."/>
            <person name="Hosoya T."/>
            <person name="Hosaka K."/>
        </authorList>
    </citation>
    <scope>NUCLEOTIDE SEQUENCE</scope>
    <source>
        <strain evidence="16">MO-923</strain>
    </source>
</reference>
<protein>
    <recommendedName>
        <fullName evidence="18">Phytochrome</fullName>
    </recommendedName>
</protein>
<dbReference type="Pfam" id="PF02518">
    <property type="entry name" value="HATPase_c"/>
    <property type="match status" value="1"/>
</dbReference>
<feature type="region of interest" description="Disordered" evidence="12">
    <location>
        <begin position="168"/>
        <end position="213"/>
    </location>
</feature>
<feature type="domain" description="Phytochrome chromophore attachment site" evidence="13">
    <location>
        <begin position="504"/>
        <end position="691"/>
    </location>
</feature>